<feature type="domain" description="MmgE/PrpD N-terminal" evidence="2">
    <location>
        <begin position="21"/>
        <end position="249"/>
    </location>
</feature>
<comment type="similarity">
    <text evidence="1">Belongs to the PrpD family.</text>
</comment>
<dbReference type="Gene3D" id="1.10.4100.10">
    <property type="entry name" value="2-methylcitrate dehydratase PrpD"/>
    <property type="match status" value="1"/>
</dbReference>
<evidence type="ECO:0000256" key="1">
    <source>
        <dbReference type="ARBA" id="ARBA00006174"/>
    </source>
</evidence>
<proteinExistence type="inferred from homology"/>
<organism evidence="4">
    <name type="scientific">Acerihabitans sp. KWT182</name>
    <dbReference type="NCBI Taxonomy" id="3157919"/>
    <lineage>
        <taxon>Bacteria</taxon>
        <taxon>Pseudomonadati</taxon>
        <taxon>Pseudomonadota</taxon>
        <taxon>Gammaproteobacteria</taxon>
        <taxon>Enterobacterales</taxon>
        <taxon>Pectobacteriaceae</taxon>
        <taxon>Acerihabitans</taxon>
    </lineage>
</organism>
<evidence type="ECO:0000259" key="3">
    <source>
        <dbReference type="Pfam" id="PF19305"/>
    </source>
</evidence>
<evidence type="ECO:0000313" key="4">
    <source>
        <dbReference type="EMBL" id="XBS68456.1"/>
    </source>
</evidence>
<dbReference type="Pfam" id="PF19305">
    <property type="entry name" value="MmgE_PrpD_C"/>
    <property type="match status" value="1"/>
</dbReference>
<dbReference type="InterPro" id="IPR045337">
    <property type="entry name" value="MmgE_PrpD_C"/>
</dbReference>
<name>A0AAU7Q648_9GAMM</name>
<dbReference type="EMBL" id="CP157947">
    <property type="protein sequence ID" value="XBS68456.1"/>
    <property type="molecule type" value="Genomic_DNA"/>
</dbReference>
<gene>
    <name evidence="4" type="ORF">ABK905_17260</name>
</gene>
<reference evidence="4" key="1">
    <citation type="submission" date="2024-06" db="EMBL/GenBank/DDBJ databases">
        <authorList>
            <person name="Coelho C."/>
            <person name="Bento M."/>
            <person name="Garcia E."/>
            <person name="Camelo A."/>
            <person name="Brandao I."/>
            <person name="Espirito Santo C."/>
            <person name="Trovao J."/>
            <person name="Verissimo A."/>
            <person name="Costa J."/>
            <person name="Tiago I."/>
        </authorList>
    </citation>
    <scope>NUCLEOTIDE SEQUENCE</scope>
    <source>
        <strain evidence="4">KWT182</strain>
    </source>
</reference>
<sequence>MISYADTEADIAACMLTCFAGEKPAQVLAVAAEHLADLLGVMMAGAHHPSSLKLLSTLDERTPQAGATARAAGHRRSLSLQQAALFNAFAAHVHDFDDDDTIMSLSHPTVTVGSACLALCEAANAPGKTLLDAYLVGVETVMRLGKLVNPRHYLAGWHATCTLGVVGAATAAGLLLGLNAVQLRHALGFAASMAGGLRSNFGSDAKPMQTGLAAAHGIMAARLAAGGLTSTPGSLLGPGGLVDIFAGTPPAGDALIASFGRPFALVEPGVTIKAYPCCTCSHAAVALLLEIMAAEGLEPQQIAAIDVDVDPATPGILIHPQAGTAMEAKFSLPFSLAIAALAGHLNLADFSDETVGSARVRRLAEKVRIFTDDRLPKGVGGVALGCRLRLTTLDGVRHARATDVEPGSRSWRLSRPALEHKFADCVKAYWPPDEASALFALLLKLEETAGIGSLMDKLSPGAGR</sequence>
<dbReference type="InterPro" id="IPR042183">
    <property type="entry name" value="MmgE/PrpD_sf_1"/>
</dbReference>
<protein>
    <submittedName>
        <fullName evidence="4">MmgE/PrpD family protein</fullName>
    </submittedName>
</protein>
<dbReference type="Pfam" id="PF03972">
    <property type="entry name" value="MmgE_PrpD_N"/>
    <property type="match status" value="1"/>
</dbReference>
<dbReference type="PANTHER" id="PTHR16943">
    <property type="entry name" value="2-METHYLCITRATE DEHYDRATASE-RELATED"/>
    <property type="match status" value="1"/>
</dbReference>
<dbReference type="InterPro" id="IPR036148">
    <property type="entry name" value="MmgE/PrpD_sf"/>
</dbReference>
<dbReference type="GO" id="GO:0016829">
    <property type="term" value="F:lyase activity"/>
    <property type="evidence" value="ECO:0007669"/>
    <property type="project" value="InterPro"/>
</dbReference>
<dbReference type="InterPro" id="IPR042188">
    <property type="entry name" value="MmgE/PrpD_sf_2"/>
</dbReference>
<dbReference type="AlphaFoldDB" id="A0AAU7Q648"/>
<dbReference type="PANTHER" id="PTHR16943:SF8">
    <property type="entry name" value="2-METHYLCITRATE DEHYDRATASE"/>
    <property type="match status" value="1"/>
</dbReference>
<accession>A0AAU7Q648</accession>
<dbReference type="InterPro" id="IPR045336">
    <property type="entry name" value="MmgE_PrpD_N"/>
</dbReference>
<dbReference type="Gene3D" id="3.30.1330.120">
    <property type="entry name" value="2-methylcitrate dehydratase PrpD"/>
    <property type="match status" value="1"/>
</dbReference>
<feature type="domain" description="MmgE/PrpD C-terminal" evidence="3">
    <location>
        <begin position="275"/>
        <end position="437"/>
    </location>
</feature>
<dbReference type="InterPro" id="IPR005656">
    <property type="entry name" value="MmgE_PrpD"/>
</dbReference>
<dbReference type="SUPFAM" id="SSF103378">
    <property type="entry name" value="2-methylcitrate dehydratase PrpD"/>
    <property type="match status" value="1"/>
</dbReference>
<evidence type="ECO:0000259" key="2">
    <source>
        <dbReference type="Pfam" id="PF03972"/>
    </source>
</evidence>